<dbReference type="PANTHER" id="PTHR18952:SF265">
    <property type="entry name" value="CARBONIC ANHYDRASE"/>
    <property type="match status" value="1"/>
</dbReference>
<dbReference type="EC" id="4.2.1.1" evidence="2"/>
<accession>A0A1W6YVI4</accession>
<dbReference type="CDD" id="cd03124">
    <property type="entry name" value="alpha_CA_prokaryotic_like"/>
    <property type="match status" value="1"/>
</dbReference>
<evidence type="ECO:0000256" key="5">
    <source>
        <dbReference type="ARBA" id="ARBA00023239"/>
    </source>
</evidence>
<keyword evidence="3" id="KW-0479">Metal-binding</keyword>
<evidence type="ECO:0000313" key="10">
    <source>
        <dbReference type="Proteomes" id="UP000194139"/>
    </source>
</evidence>
<comment type="catalytic activity">
    <reaction evidence="6">
        <text>hydrogencarbonate + H(+) = CO2 + H2O</text>
        <dbReference type="Rhea" id="RHEA:10748"/>
        <dbReference type="ChEBI" id="CHEBI:15377"/>
        <dbReference type="ChEBI" id="CHEBI:15378"/>
        <dbReference type="ChEBI" id="CHEBI:16526"/>
        <dbReference type="ChEBI" id="CHEBI:17544"/>
        <dbReference type="EC" id="4.2.1.1"/>
    </reaction>
</comment>
<organism evidence="9 10">
    <name type="scientific">Bordetella genomosp. 9</name>
    <dbReference type="NCBI Taxonomy" id="1416803"/>
    <lineage>
        <taxon>Bacteria</taxon>
        <taxon>Pseudomonadati</taxon>
        <taxon>Pseudomonadota</taxon>
        <taxon>Betaproteobacteria</taxon>
        <taxon>Burkholderiales</taxon>
        <taxon>Alcaligenaceae</taxon>
        <taxon>Bordetella</taxon>
    </lineage>
</organism>
<evidence type="ECO:0000256" key="3">
    <source>
        <dbReference type="ARBA" id="ARBA00022723"/>
    </source>
</evidence>
<dbReference type="InterPro" id="IPR036398">
    <property type="entry name" value="CA_dom_sf"/>
</dbReference>
<dbReference type="PANTHER" id="PTHR18952">
    <property type="entry name" value="CARBONIC ANHYDRASE"/>
    <property type="match status" value="1"/>
</dbReference>
<dbReference type="Gene3D" id="3.10.200.10">
    <property type="entry name" value="Alpha carbonic anhydrase"/>
    <property type="match status" value="1"/>
</dbReference>
<dbReference type="SMART" id="SM01057">
    <property type="entry name" value="Carb_anhydrase"/>
    <property type="match status" value="1"/>
</dbReference>
<protein>
    <recommendedName>
        <fullName evidence="2">carbonic anhydrase</fullName>
        <ecNumber evidence="2">4.2.1.1</ecNumber>
    </recommendedName>
</protein>
<dbReference type="Pfam" id="PF00194">
    <property type="entry name" value="Carb_anhydrase"/>
    <property type="match status" value="1"/>
</dbReference>
<dbReference type="EMBL" id="CP021109">
    <property type="protein sequence ID" value="ARP85097.1"/>
    <property type="molecule type" value="Genomic_DNA"/>
</dbReference>
<evidence type="ECO:0000313" key="9">
    <source>
        <dbReference type="EMBL" id="ARP85097.1"/>
    </source>
</evidence>
<comment type="similarity">
    <text evidence="1">Belongs to the alpha-carbonic anhydrase family.</text>
</comment>
<dbReference type="Proteomes" id="UP000194139">
    <property type="component" value="Chromosome"/>
</dbReference>
<dbReference type="InterPro" id="IPR041891">
    <property type="entry name" value="Alpha_CA_prokaryot-like"/>
</dbReference>
<dbReference type="AlphaFoldDB" id="A0A1W6YVI4"/>
<keyword evidence="5" id="KW-0456">Lyase</keyword>
<proteinExistence type="inferred from homology"/>
<evidence type="ECO:0000256" key="4">
    <source>
        <dbReference type="ARBA" id="ARBA00022833"/>
    </source>
</evidence>
<dbReference type="InterPro" id="IPR001148">
    <property type="entry name" value="CA_dom"/>
</dbReference>
<sequence>MEGGRTRAGSGCDRDGHISPQANAADHAAQSSPSWSYHGETGAGKWGDLAQDYAMCKLGKEQSPIDIRDVVDADLPAIAFDYRQSVANVINNGHTIQVDLADGGTIALQDGKYKLLQFHFHTPSEERIDGKAYPLVAHLVHRSDAGRLAVVGVLFEVGEHSPLLEKVFSTMSARVGTAIKIPGGIQANALLPAERSYYAFAGSLTTPPCTEGVQWRILKQPMQISAEQLQAFQQLYPMNARPVQPLNGRPVQSGG</sequence>
<evidence type="ECO:0000256" key="6">
    <source>
        <dbReference type="ARBA" id="ARBA00048348"/>
    </source>
</evidence>
<dbReference type="SUPFAM" id="SSF51069">
    <property type="entry name" value="Carbonic anhydrase"/>
    <property type="match status" value="1"/>
</dbReference>
<keyword evidence="4" id="KW-0862">Zinc</keyword>
<reference evidence="9 10" key="1">
    <citation type="submission" date="2017-05" db="EMBL/GenBank/DDBJ databases">
        <title>Complete and WGS of Bordetella genogroups.</title>
        <authorList>
            <person name="Spilker T."/>
            <person name="LiPuma J."/>
        </authorList>
    </citation>
    <scope>NUCLEOTIDE SEQUENCE [LARGE SCALE GENOMIC DNA]</scope>
    <source>
        <strain evidence="9 10">AU17164</strain>
    </source>
</reference>
<gene>
    <name evidence="9" type="ORF">CAL13_01845</name>
</gene>
<name>A0A1W6YVI4_9BORD</name>
<feature type="domain" description="Alpha-carbonic anhydrase" evidence="8">
    <location>
        <begin position="33"/>
        <end position="255"/>
    </location>
</feature>
<evidence type="ECO:0000259" key="8">
    <source>
        <dbReference type="PROSITE" id="PS51144"/>
    </source>
</evidence>
<evidence type="ECO:0000256" key="7">
    <source>
        <dbReference type="SAM" id="MobiDB-lite"/>
    </source>
</evidence>
<dbReference type="GO" id="GO:0008270">
    <property type="term" value="F:zinc ion binding"/>
    <property type="evidence" value="ECO:0007669"/>
    <property type="project" value="InterPro"/>
</dbReference>
<dbReference type="InterPro" id="IPR023561">
    <property type="entry name" value="Carbonic_anhydrase_a-class"/>
</dbReference>
<keyword evidence="10" id="KW-1185">Reference proteome</keyword>
<evidence type="ECO:0000256" key="1">
    <source>
        <dbReference type="ARBA" id="ARBA00010718"/>
    </source>
</evidence>
<feature type="region of interest" description="Disordered" evidence="7">
    <location>
        <begin position="1"/>
        <end position="37"/>
    </location>
</feature>
<dbReference type="PROSITE" id="PS51144">
    <property type="entry name" value="ALPHA_CA_2"/>
    <property type="match status" value="1"/>
</dbReference>
<evidence type="ECO:0000256" key="2">
    <source>
        <dbReference type="ARBA" id="ARBA00012925"/>
    </source>
</evidence>
<dbReference type="GO" id="GO:0004089">
    <property type="term" value="F:carbonate dehydratase activity"/>
    <property type="evidence" value="ECO:0007669"/>
    <property type="project" value="UniProtKB-EC"/>
</dbReference>